<feature type="domain" description="Glycosyltransferase 2-like" evidence="1">
    <location>
        <begin position="15"/>
        <end position="137"/>
    </location>
</feature>
<evidence type="ECO:0000313" key="2">
    <source>
        <dbReference type="EMBL" id="MBI5169464.1"/>
    </source>
</evidence>
<reference evidence="2" key="1">
    <citation type="submission" date="2020-07" db="EMBL/GenBank/DDBJ databases">
        <title>Huge and variable diversity of episymbiotic CPR bacteria and DPANN archaea in groundwater ecosystems.</title>
        <authorList>
            <person name="He C.Y."/>
            <person name="Keren R."/>
            <person name="Whittaker M."/>
            <person name="Farag I.F."/>
            <person name="Doudna J."/>
            <person name="Cate J.H.D."/>
            <person name="Banfield J.F."/>
        </authorList>
    </citation>
    <scope>NUCLEOTIDE SEQUENCE</scope>
    <source>
        <strain evidence="2">NC_groundwater_1813_Pr3_B-0.1um_71_17</strain>
    </source>
</reference>
<evidence type="ECO:0000313" key="3">
    <source>
        <dbReference type="Proteomes" id="UP000696931"/>
    </source>
</evidence>
<gene>
    <name evidence="2" type="ORF">HZA61_08255</name>
</gene>
<evidence type="ECO:0000259" key="1">
    <source>
        <dbReference type="Pfam" id="PF00535"/>
    </source>
</evidence>
<dbReference type="PANTHER" id="PTHR43179:SF7">
    <property type="entry name" value="RHAMNOSYLTRANSFERASE WBBL"/>
    <property type="match status" value="1"/>
</dbReference>
<name>A0A933SGF2_UNCEI</name>
<dbReference type="PANTHER" id="PTHR43179">
    <property type="entry name" value="RHAMNOSYLTRANSFERASE WBBL"/>
    <property type="match status" value="1"/>
</dbReference>
<dbReference type="InterPro" id="IPR029044">
    <property type="entry name" value="Nucleotide-diphossugar_trans"/>
</dbReference>
<dbReference type="Pfam" id="PF00535">
    <property type="entry name" value="Glycos_transf_2"/>
    <property type="match status" value="1"/>
</dbReference>
<sequence>MPEPTARPLAGPITAVVVTYESAATLDRCLECLAAAAPRRGVQVVVADNASTDGSAAIAERRLGPGGVVRLARNGGFAAGVNAGFARASGDLVAVLNPDVEVPAGGLDALADVLERHPRAALAGPRTLGHDGVAERTVGPFPTAEREWAHSWLLDHAGWPGRFAPQPDSTARVDWVSGCGWLVRTDAVRAVGPLDEEYFMYFEDVDYCRRLHDGGWDVLHVPEVTWKHGLGKGSSGTGAQPADGGLAAVRYFRKHVPQLSEAQVRGMLVRGWWLRRLWRAARAALGHAPSAGVARRYAIAIEQVRGR</sequence>
<dbReference type="Gene3D" id="3.90.550.10">
    <property type="entry name" value="Spore Coat Polysaccharide Biosynthesis Protein SpsA, Chain A"/>
    <property type="match status" value="1"/>
</dbReference>
<comment type="caution">
    <text evidence="2">The sequence shown here is derived from an EMBL/GenBank/DDBJ whole genome shotgun (WGS) entry which is preliminary data.</text>
</comment>
<dbReference type="EMBL" id="JACRIW010000054">
    <property type="protein sequence ID" value="MBI5169464.1"/>
    <property type="molecule type" value="Genomic_DNA"/>
</dbReference>
<dbReference type="InterPro" id="IPR001173">
    <property type="entry name" value="Glyco_trans_2-like"/>
</dbReference>
<dbReference type="Proteomes" id="UP000696931">
    <property type="component" value="Unassembled WGS sequence"/>
</dbReference>
<organism evidence="2 3">
    <name type="scientific">Eiseniibacteriota bacterium</name>
    <dbReference type="NCBI Taxonomy" id="2212470"/>
    <lineage>
        <taxon>Bacteria</taxon>
        <taxon>Candidatus Eiseniibacteriota</taxon>
    </lineage>
</organism>
<dbReference type="AlphaFoldDB" id="A0A933SGF2"/>
<dbReference type="SUPFAM" id="SSF53448">
    <property type="entry name" value="Nucleotide-diphospho-sugar transferases"/>
    <property type="match status" value="1"/>
</dbReference>
<dbReference type="CDD" id="cd04186">
    <property type="entry name" value="GT_2_like_c"/>
    <property type="match status" value="1"/>
</dbReference>
<proteinExistence type="predicted"/>
<protein>
    <submittedName>
        <fullName evidence="2">Glycosyltransferase family 2 protein</fullName>
    </submittedName>
</protein>
<accession>A0A933SGF2</accession>